<evidence type="ECO:0000259" key="6">
    <source>
        <dbReference type="Pfam" id="PF08240"/>
    </source>
</evidence>
<accession>A0A0M0BLZ1</accession>
<dbReference type="InterPro" id="IPR002328">
    <property type="entry name" value="ADH_Zn_CS"/>
</dbReference>
<comment type="cofactor">
    <cofactor evidence="4">
        <name>Zn(2+)</name>
        <dbReference type="ChEBI" id="CHEBI:29105"/>
    </cofactor>
</comment>
<dbReference type="Pfam" id="PF08240">
    <property type="entry name" value="ADH_N"/>
    <property type="match status" value="1"/>
</dbReference>
<gene>
    <name evidence="7" type="ORF">AC482_06580</name>
</gene>
<dbReference type="Gene3D" id="3.90.180.10">
    <property type="entry name" value="Medium-chain alcohol dehydrogenases, catalytic domain"/>
    <property type="match status" value="1"/>
</dbReference>
<evidence type="ECO:0000313" key="7">
    <source>
        <dbReference type="EMBL" id="KON29370.1"/>
    </source>
</evidence>
<dbReference type="GO" id="GO:0030554">
    <property type="term" value="F:adenyl nucleotide binding"/>
    <property type="evidence" value="ECO:0007669"/>
    <property type="project" value="UniProtKB-ARBA"/>
</dbReference>
<sequence length="365" mass="39591">AAVLTAPRRIEIQGFEKPRLGPRDLLMKVRYCGVCGSDIHLWEGHWNPPYPLILGHEFIGEVADAGGEALAWRGLEMGDPVAVEMIIPCHRCDWCRRGYYNLCVTDDRSIFPGNGAQYGCNIPVTRPPTALWGGYSQFLYVPENAIVHRLRGNVDWKETALVEPLAVSARAVKRGGVRSQESVVVVGPGTIGLMAVVAAKAAGADPVILMGTRDSRLELGEALGADGSVNVTEAREPVEEVKRLLGGSGADIVFETAGTPSAQAQSLKMARRGGRVVLVGLTGGRGLTIEPDSELLSSELDVRTSYLSAHAYQDAIKIIRSGRFDLDKVVTHIHPLREVDEAFRRFVSREGDAVKVLLDPWPSNP</sequence>
<dbReference type="InterPro" id="IPR036291">
    <property type="entry name" value="NAD(P)-bd_dom_sf"/>
</dbReference>
<dbReference type="EMBL" id="LFWZ01000066">
    <property type="protein sequence ID" value="KON29370.1"/>
    <property type="molecule type" value="Genomic_DNA"/>
</dbReference>
<comment type="caution">
    <text evidence="7">The sequence shown here is derived from an EMBL/GenBank/DDBJ whole genome shotgun (WGS) entry which is preliminary data.</text>
</comment>
<dbReference type="GO" id="GO:0043168">
    <property type="term" value="F:anion binding"/>
    <property type="evidence" value="ECO:0007669"/>
    <property type="project" value="UniProtKB-ARBA"/>
</dbReference>
<feature type="domain" description="Alcohol dehydrogenase-like N-terminal" evidence="6">
    <location>
        <begin position="21"/>
        <end position="147"/>
    </location>
</feature>
<dbReference type="InterPro" id="IPR050129">
    <property type="entry name" value="Zn_alcohol_dh"/>
</dbReference>
<dbReference type="InterPro" id="IPR011032">
    <property type="entry name" value="GroES-like_sf"/>
</dbReference>
<keyword evidence="3" id="KW-0560">Oxidoreductase</keyword>
<dbReference type="InterPro" id="IPR013154">
    <property type="entry name" value="ADH-like_N"/>
</dbReference>
<dbReference type="PANTHER" id="PTHR43401:SF2">
    <property type="entry name" value="L-THREONINE 3-DEHYDROGENASE"/>
    <property type="match status" value="1"/>
</dbReference>
<dbReference type="GO" id="GO:0016616">
    <property type="term" value="F:oxidoreductase activity, acting on the CH-OH group of donors, NAD or NADP as acceptor"/>
    <property type="evidence" value="ECO:0007669"/>
    <property type="project" value="UniProtKB-ARBA"/>
</dbReference>
<proteinExistence type="inferred from homology"/>
<comment type="similarity">
    <text evidence="4">Belongs to the zinc-containing alcohol dehydrogenase family.</text>
</comment>
<dbReference type="InterPro" id="IPR013149">
    <property type="entry name" value="ADH-like_C"/>
</dbReference>
<dbReference type="GO" id="GO:0008270">
    <property type="term" value="F:zinc ion binding"/>
    <property type="evidence" value="ECO:0007669"/>
    <property type="project" value="InterPro"/>
</dbReference>
<evidence type="ECO:0000256" key="2">
    <source>
        <dbReference type="ARBA" id="ARBA00022833"/>
    </source>
</evidence>
<keyword evidence="2 4" id="KW-0862">Zinc</keyword>
<organism evidence="7 8">
    <name type="scientific">miscellaneous Crenarchaeota group-15 archaeon DG-45</name>
    <dbReference type="NCBI Taxonomy" id="1685127"/>
    <lineage>
        <taxon>Archaea</taxon>
        <taxon>Candidatus Bathyarchaeota</taxon>
        <taxon>MCG-15</taxon>
    </lineage>
</organism>
<dbReference type="Gene3D" id="3.40.50.720">
    <property type="entry name" value="NAD(P)-binding Rossmann-like Domain"/>
    <property type="match status" value="1"/>
</dbReference>
<dbReference type="SUPFAM" id="SSF51735">
    <property type="entry name" value="NAD(P)-binding Rossmann-fold domains"/>
    <property type="match status" value="1"/>
</dbReference>
<feature type="non-terminal residue" evidence="7">
    <location>
        <position position="1"/>
    </location>
</feature>
<dbReference type="GO" id="GO:0051262">
    <property type="term" value="P:protein tetramerization"/>
    <property type="evidence" value="ECO:0007669"/>
    <property type="project" value="UniProtKB-ARBA"/>
</dbReference>
<evidence type="ECO:0008006" key="9">
    <source>
        <dbReference type="Google" id="ProtNLM"/>
    </source>
</evidence>
<evidence type="ECO:0000259" key="5">
    <source>
        <dbReference type="Pfam" id="PF00107"/>
    </source>
</evidence>
<dbReference type="PANTHER" id="PTHR43401">
    <property type="entry name" value="L-THREONINE 3-DEHYDROGENASE"/>
    <property type="match status" value="1"/>
</dbReference>
<evidence type="ECO:0000256" key="1">
    <source>
        <dbReference type="ARBA" id="ARBA00022723"/>
    </source>
</evidence>
<dbReference type="Proteomes" id="UP000037210">
    <property type="component" value="Unassembled WGS sequence"/>
</dbReference>
<evidence type="ECO:0000256" key="4">
    <source>
        <dbReference type="RuleBase" id="RU361277"/>
    </source>
</evidence>
<reference evidence="7 8" key="1">
    <citation type="submission" date="2015-06" db="EMBL/GenBank/DDBJ databases">
        <title>New insights into the roles of widespread benthic archaea in carbon and nitrogen cycling.</title>
        <authorList>
            <person name="Lazar C.S."/>
            <person name="Baker B.J."/>
            <person name="Seitz K.W."/>
            <person name="Hyde A.S."/>
            <person name="Dick G.J."/>
            <person name="Hinrichs K.-U."/>
            <person name="Teske A.P."/>
        </authorList>
    </citation>
    <scope>NUCLEOTIDE SEQUENCE [LARGE SCALE GENOMIC DNA]</scope>
    <source>
        <strain evidence="7">DG-45</strain>
    </source>
</reference>
<dbReference type="SUPFAM" id="SSF50129">
    <property type="entry name" value="GroES-like"/>
    <property type="match status" value="1"/>
</dbReference>
<keyword evidence="1 4" id="KW-0479">Metal-binding</keyword>
<evidence type="ECO:0000313" key="8">
    <source>
        <dbReference type="Proteomes" id="UP000037210"/>
    </source>
</evidence>
<feature type="domain" description="Alcohol dehydrogenase-like C-terminal" evidence="5">
    <location>
        <begin position="191"/>
        <end position="319"/>
    </location>
</feature>
<dbReference type="PROSITE" id="PS00059">
    <property type="entry name" value="ADH_ZINC"/>
    <property type="match status" value="1"/>
</dbReference>
<dbReference type="AlphaFoldDB" id="A0A0M0BLZ1"/>
<protein>
    <recommendedName>
        <fullName evidence="9">Enoyl reductase (ER) domain-containing protein</fullName>
    </recommendedName>
</protein>
<name>A0A0M0BLZ1_9ARCH</name>
<dbReference type="Pfam" id="PF00107">
    <property type="entry name" value="ADH_zinc_N"/>
    <property type="match status" value="1"/>
</dbReference>
<evidence type="ECO:0000256" key="3">
    <source>
        <dbReference type="ARBA" id="ARBA00023002"/>
    </source>
</evidence>